<evidence type="ECO:0000313" key="4">
    <source>
        <dbReference type="Proteomes" id="UP001549691"/>
    </source>
</evidence>
<protein>
    <submittedName>
        <fullName evidence="3">Transglutaminase family protein</fullName>
    </submittedName>
</protein>
<keyword evidence="4" id="KW-1185">Reference proteome</keyword>
<evidence type="ECO:0000256" key="1">
    <source>
        <dbReference type="SAM" id="MobiDB-lite"/>
    </source>
</evidence>
<dbReference type="Pfam" id="PF09899">
    <property type="entry name" value="DUF2126"/>
    <property type="match status" value="1"/>
</dbReference>
<feature type="region of interest" description="Disordered" evidence="1">
    <location>
        <begin position="547"/>
        <end position="569"/>
    </location>
</feature>
<accession>A0ABV2TJT0</accession>
<name>A0ABV2TJT0_9RHOO</name>
<dbReference type="RefSeq" id="WP_354600632.1">
    <property type="nucleotide sequence ID" value="NZ_JBEWZI010000007.1"/>
</dbReference>
<dbReference type="Proteomes" id="UP001549691">
    <property type="component" value="Unassembled WGS sequence"/>
</dbReference>
<evidence type="ECO:0000259" key="2">
    <source>
        <dbReference type="SMART" id="SM00460"/>
    </source>
</evidence>
<dbReference type="InterPro" id="IPR013589">
    <property type="entry name" value="Bac_transglu_N"/>
</dbReference>
<dbReference type="PANTHER" id="PTHR33490:SF1">
    <property type="entry name" value="SLL1233 PROTEIN"/>
    <property type="match status" value="1"/>
</dbReference>
<dbReference type="Pfam" id="PF01841">
    <property type="entry name" value="Transglut_core"/>
    <property type="match status" value="1"/>
</dbReference>
<dbReference type="EMBL" id="JBEWZI010000007">
    <property type="protein sequence ID" value="MET7014170.1"/>
    <property type="molecule type" value="Genomic_DNA"/>
</dbReference>
<reference evidence="3 4" key="1">
    <citation type="submission" date="2024-07" db="EMBL/GenBank/DDBJ databases">
        <title>Uliginosibacterium flavum JJ3220;KACC:17644.</title>
        <authorList>
            <person name="Kim M.K."/>
        </authorList>
    </citation>
    <scope>NUCLEOTIDE SEQUENCE [LARGE SCALE GENOMIC DNA]</scope>
    <source>
        <strain evidence="3 4">KACC:17644</strain>
    </source>
</reference>
<proteinExistence type="predicted"/>
<feature type="domain" description="Transglutaminase-like" evidence="2">
    <location>
        <begin position="172"/>
        <end position="248"/>
    </location>
</feature>
<organism evidence="3 4">
    <name type="scientific">Uliginosibacterium flavum</name>
    <dbReference type="NCBI Taxonomy" id="1396831"/>
    <lineage>
        <taxon>Bacteria</taxon>
        <taxon>Pseudomonadati</taxon>
        <taxon>Pseudomonadota</taxon>
        <taxon>Betaproteobacteria</taxon>
        <taxon>Rhodocyclales</taxon>
        <taxon>Zoogloeaceae</taxon>
        <taxon>Uliginosibacterium</taxon>
    </lineage>
</organism>
<gene>
    <name evidence="3" type="ORF">ABXR19_08200</name>
</gene>
<dbReference type="InterPro" id="IPR038765">
    <property type="entry name" value="Papain-like_cys_pep_sf"/>
</dbReference>
<evidence type="ECO:0000313" key="3">
    <source>
        <dbReference type="EMBL" id="MET7014170.1"/>
    </source>
</evidence>
<dbReference type="InterPro" id="IPR018667">
    <property type="entry name" value="DUF2126"/>
</dbReference>
<dbReference type="SMART" id="SM00460">
    <property type="entry name" value="TGc"/>
    <property type="match status" value="1"/>
</dbReference>
<dbReference type="SUPFAM" id="SSF54001">
    <property type="entry name" value="Cysteine proteinases"/>
    <property type="match status" value="1"/>
</dbReference>
<dbReference type="Gene3D" id="3.10.620.30">
    <property type="match status" value="1"/>
</dbReference>
<comment type="caution">
    <text evidence="3">The sequence shown here is derived from an EMBL/GenBank/DDBJ whole genome shotgun (WGS) entry which is preliminary data.</text>
</comment>
<dbReference type="Pfam" id="PF08379">
    <property type="entry name" value="Bact_transglu_N"/>
    <property type="match status" value="1"/>
</dbReference>
<dbReference type="PANTHER" id="PTHR33490">
    <property type="entry name" value="BLR5614 PROTEIN-RELATED"/>
    <property type="match status" value="1"/>
</dbReference>
<dbReference type="InterPro" id="IPR002931">
    <property type="entry name" value="Transglutaminase-like"/>
</dbReference>
<sequence length="1100" mass="123833">MSIQVALHHVTHYRYNKRIALGPQIVRLRPAPHARTRVLSYSLRVLPATHFINWQQDPQSNYLARLVFPEKTREFRVEVDLLVEMSVQNPFDFFLEPEAMEFPFSYADSLSGELAPFVKTAPMTPLLEAFVDSVSREPMPTNDFLVALNQRLMGAVSYGIRMEPGVQTPEETLEKAAGSCRDSAWLMVAVLRHLGLAARFVSGYLIQLKPDVKSLDGPSGTEVDFTDLHAWCEVYLPGAGWVGLDPTSGLFAGEGHIPLACSPEPSSAAPIEGAVEACKVEFEHSMKITRVLEPPRVTLPYTDAQWTNIKALGRKIDRDLSRHDVRLTQGGEPTFVSFDDRDGAEWNTEAMGPKKRILSSTLFARLKEKYAPLGLQHFGQGKWYPGEQLPRWSLNLYWRKDGEALWSDPALCAEEDKEYGATTAKAGAFLRGVARRLKITTEYVFPAFEDTFYYLWRERNLPINVDPLDSRVDDPLERARLRKVFDQGLGKTVGWVLPLARDPSGEAWQTSPWFVREGRCYLMPGDSPVGLRLPLDRQPWVSKADYPYSHPLDPGEKQPPLAKKNDAGDKAKKAVKMVAGRDPRIPELFESADWVARTAMCAEARGGRLYVFMPPTPVLENYLEVVAAVEATAKAMKMPVVIEGYEPPKDARLTVLRVTPDPGVIEVNVQPVASWDELVEQTTSLYDMAHATRLSSEKFMLDGRHIGTGGGNHFVFGGVTPIDSPFLRRPDLLASMIAYWHNHPALSYLFSGLFVGPTSQAPRIDEARNDSVYEIEVALAEMRKRTEESTGPCPPWLVDRLLRNLLIDVTGNTHRAEFCIDKLYSPDSSTGRLGLLEMRGFEMPPHAQMSLAQQLLMRALLARFWQEPYQPNRLKRWGTELHDRFMLPHCIWEDFCDVITELQEFGYALQPEWFAPHFEFRFPKLGDFVAKNVEVQLRLALEPWHVMGEENAGGGAVRFVDASVERIEVKVTGLVEDRHVLACNGRAIPLQPTGVPGEFVGAVRYRAWQPSSCLHPTIPVHAPLTIDLVDTWMARSLGGCQYHVSHPGGRSSETFPINALEAEARRLARFFRTGHTPGEVKLPREERNPDFPFTLDLRRG</sequence>